<protein>
    <submittedName>
        <fullName evidence="2">Uncharacterized protein</fullName>
    </submittedName>
</protein>
<organism evidence="2 3">
    <name type="scientific">Pleurodeles waltl</name>
    <name type="common">Iberian ribbed newt</name>
    <dbReference type="NCBI Taxonomy" id="8319"/>
    <lineage>
        <taxon>Eukaryota</taxon>
        <taxon>Metazoa</taxon>
        <taxon>Chordata</taxon>
        <taxon>Craniata</taxon>
        <taxon>Vertebrata</taxon>
        <taxon>Euteleostomi</taxon>
        <taxon>Amphibia</taxon>
        <taxon>Batrachia</taxon>
        <taxon>Caudata</taxon>
        <taxon>Salamandroidea</taxon>
        <taxon>Salamandridae</taxon>
        <taxon>Pleurodelinae</taxon>
        <taxon>Pleurodeles</taxon>
    </lineage>
</organism>
<keyword evidence="3" id="KW-1185">Reference proteome</keyword>
<dbReference type="Proteomes" id="UP001066276">
    <property type="component" value="Chromosome 7"/>
</dbReference>
<proteinExistence type="predicted"/>
<evidence type="ECO:0000256" key="1">
    <source>
        <dbReference type="SAM" id="MobiDB-lite"/>
    </source>
</evidence>
<evidence type="ECO:0000313" key="3">
    <source>
        <dbReference type="Proteomes" id="UP001066276"/>
    </source>
</evidence>
<sequence length="93" mass="10784">MSDEDLLDKGRVDVQERDYLQNERQQETEMELHTDMNKRNVQTKRVGEVSFDKEKRERTADSQRVNMRACLLASLVASGSLATSRCVFYCVHS</sequence>
<accession>A0AAV7PJ93</accession>
<dbReference type="AlphaFoldDB" id="A0AAV7PJ93"/>
<feature type="region of interest" description="Disordered" evidence="1">
    <location>
        <begin position="1"/>
        <end position="42"/>
    </location>
</feature>
<evidence type="ECO:0000313" key="2">
    <source>
        <dbReference type="EMBL" id="KAJ1127165.1"/>
    </source>
</evidence>
<gene>
    <name evidence="2" type="ORF">NDU88_005568</name>
</gene>
<feature type="compositionally biased region" description="Basic and acidic residues" evidence="1">
    <location>
        <begin position="7"/>
        <end position="38"/>
    </location>
</feature>
<reference evidence="2" key="1">
    <citation type="journal article" date="2022" name="bioRxiv">
        <title>Sequencing and chromosome-scale assembly of the giantPleurodeles waltlgenome.</title>
        <authorList>
            <person name="Brown T."/>
            <person name="Elewa A."/>
            <person name="Iarovenko S."/>
            <person name="Subramanian E."/>
            <person name="Araus A.J."/>
            <person name="Petzold A."/>
            <person name="Susuki M."/>
            <person name="Suzuki K.-i.T."/>
            <person name="Hayashi T."/>
            <person name="Toyoda A."/>
            <person name="Oliveira C."/>
            <person name="Osipova E."/>
            <person name="Leigh N.D."/>
            <person name="Simon A."/>
            <person name="Yun M.H."/>
        </authorList>
    </citation>
    <scope>NUCLEOTIDE SEQUENCE</scope>
    <source>
        <strain evidence="2">20211129_DDA</strain>
        <tissue evidence="2">Liver</tissue>
    </source>
</reference>
<dbReference type="EMBL" id="JANPWB010000011">
    <property type="protein sequence ID" value="KAJ1127165.1"/>
    <property type="molecule type" value="Genomic_DNA"/>
</dbReference>
<name>A0AAV7PJ93_PLEWA</name>
<comment type="caution">
    <text evidence="2">The sequence shown here is derived from an EMBL/GenBank/DDBJ whole genome shotgun (WGS) entry which is preliminary data.</text>
</comment>